<accession>A0A8X6SKG3</accession>
<protein>
    <submittedName>
        <fullName evidence="1">Uncharacterized protein</fullName>
    </submittedName>
</protein>
<name>A0A8X6SKG3_TRICX</name>
<dbReference type="AlphaFoldDB" id="A0A8X6SKG3"/>
<proteinExistence type="predicted"/>
<sequence>MPPLKFAAPGSGPVCPALEPALVIKTTTRSRLVELTTALHGIPNVLDMSRIFSVAKDIRVMRSLTEGTGVSK</sequence>
<keyword evidence="2" id="KW-1185">Reference proteome</keyword>
<dbReference type="EMBL" id="BMAU01021294">
    <property type="protein sequence ID" value="GFY10056.1"/>
    <property type="molecule type" value="Genomic_DNA"/>
</dbReference>
<comment type="caution">
    <text evidence="1">The sequence shown here is derived from an EMBL/GenBank/DDBJ whole genome shotgun (WGS) entry which is preliminary data.</text>
</comment>
<evidence type="ECO:0000313" key="1">
    <source>
        <dbReference type="EMBL" id="GFY10056.1"/>
    </source>
</evidence>
<organism evidence="1 2">
    <name type="scientific">Trichonephila clavipes</name>
    <name type="common">Golden silk orbweaver</name>
    <name type="synonym">Nephila clavipes</name>
    <dbReference type="NCBI Taxonomy" id="2585209"/>
    <lineage>
        <taxon>Eukaryota</taxon>
        <taxon>Metazoa</taxon>
        <taxon>Ecdysozoa</taxon>
        <taxon>Arthropoda</taxon>
        <taxon>Chelicerata</taxon>
        <taxon>Arachnida</taxon>
        <taxon>Araneae</taxon>
        <taxon>Araneomorphae</taxon>
        <taxon>Entelegynae</taxon>
        <taxon>Araneoidea</taxon>
        <taxon>Nephilidae</taxon>
        <taxon>Trichonephila</taxon>
    </lineage>
</organism>
<dbReference type="Proteomes" id="UP000887159">
    <property type="component" value="Unassembled WGS sequence"/>
</dbReference>
<reference evidence="1" key="1">
    <citation type="submission" date="2020-08" db="EMBL/GenBank/DDBJ databases">
        <title>Multicomponent nature underlies the extraordinary mechanical properties of spider dragline silk.</title>
        <authorList>
            <person name="Kono N."/>
            <person name="Nakamura H."/>
            <person name="Mori M."/>
            <person name="Yoshida Y."/>
            <person name="Ohtoshi R."/>
            <person name="Malay A.D."/>
            <person name="Moran D.A.P."/>
            <person name="Tomita M."/>
            <person name="Numata K."/>
            <person name="Arakawa K."/>
        </authorList>
    </citation>
    <scope>NUCLEOTIDE SEQUENCE</scope>
</reference>
<evidence type="ECO:0000313" key="2">
    <source>
        <dbReference type="Proteomes" id="UP000887159"/>
    </source>
</evidence>
<gene>
    <name evidence="1" type="ORF">TNCV_1946011</name>
</gene>